<name>A0ABW3XJQ3_9ACTN</name>
<evidence type="ECO:0000313" key="2">
    <source>
        <dbReference type="Proteomes" id="UP001597058"/>
    </source>
</evidence>
<dbReference type="EMBL" id="JBHTMM010000030">
    <property type="protein sequence ID" value="MFD1308815.1"/>
    <property type="molecule type" value="Genomic_DNA"/>
</dbReference>
<sequence length="74" mass="8048">MDDIQVPEALVALQSAAYIARVSLADHVRANGPVRDWTDETRVEAASLQQTLESAEIALRQAFEASDLLLNLIG</sequence>
<organism evidence="1 2">
    <name type="scientific">Streptomyces kaempferi</name>
    <dbReference type="NCBI Taxonomy" id="333725"/>
    <lineage>
        <taxon>Bacteria</taxon>
        <taxon>Bacillati</taxon>
        <taxon>Actinomycetota</taxon>
        <taxon>Actinomycetes</taxon>
        <taxon>Kitasatosporales</taxon>
        <taxon>Streptomycetaceae</taxon>
        <taxon>Streptomyces</taxon>
    </lineage>
</organism>
<gene>
    <name evidence="1" type="ORF">ACFQ5X_23540</name>
</gene>
<evidence type="ECO:0000313" key="1">
    <source>
        <dbReference type="EMBL" id="MFD1308815.1"/>
    </source>
</evidence>
<protein>
    <submittedName>
        <fullName evidence="1">Uncharacterized protein</fullName>
    </submittedName>
</protein>
<dbReference type="Proteomes" id="UP001597058">
    <property type="component" value="Unassembled WGS sequence"/>
</dbReference>
<accession>A0ABW3XJQ3</accession>
<proteinExistence type="predicted"/>
<comment type="caution">
    <text evidence="1">The sequence shown here is derived from an EMBL/GenBank/DDBJ whole genome shotgun (WGS) entry which is preliminary data.</text>
</comment>
<reference evidence="2" key="1">
    <citation type="journal article" date="2019" name="Int. J. Syst. Evol. Microbiol.">
        <title>The Global Catalogue of Microorganisms (GCM) 10K type strain sequencing project: providing services to taxonomists for standard genome sequencing and annotation.</title>
        <authorList>
            <consortium name="The Broad Institute Genomics Platform"/>
            <consortium name="The Broad Institute Genome Sequencing Center for Infectious Disease"/>
            <person name="Wu L."/>
            <person name="Ma J."/>
        </authorList>
    </citation>
    <scope>NUCLEOTIDE SEQUENCE [LARGE SCALE GENOMIC DNA]</scope>
    <source>
        <strain evidence="2">CGMCC 4.7020</strain>
    </source>
</reference>
<keyword evidence="2" id="KW-1185">Reference proteome</keyword>
<dbReference type="RefSeq" id="WP_381233381.1">
    <property type="nucleotide sequence ID" value="NZ_JBHSKH010000010.1"/>
</dbReference>